<evidence type="ECO:0000313" key="3">
    <source>
        <dbReference type="EMBL" id="TWT54695.1"/>
    </source>
</evidence>
<evidence type="ECO:0000256" key="2">
    <source>
        <dbReference type="SAM" id="Phobius"/>
    </source>
</evidence>
<evidence type="ECO:0000256" key="1">
    <source>
        <dbReference type="SAM" id="MobiDB-lite"/>
    </source>
</evidence>
<dbReference type="InterPro" id="IPR029062">
    <property type="entry name" value="Class_I_gatase-like"/>
</dbReference>
<dbReference type="AlphaFoldDB" id="A0A5C5WXS6"/>
<keyword evidence="2" id="KW-1133">Transmembrane helix</keyword>
<protein>
    <recommendedName>
        <fullName evidence="5">DUF4350 domain-containing protein</fullName>
    </recommendedName>
</protein>
<evidence type="ECO:0008006" key="5">
    <source>
        <dbReference type="Google" id="ProtNLM"/>
    </source>
</evidence>
<keyword evidence="2" id="KW-0472">Membrane</keyword>
<dbReference type="OrthoDB" id="222878at2"/>
<feature type="compositionally biased region" description="Basic and acidic residues" evidence="1">
    <location>
        <begin position="25"/>
        <end position="45"/>
    </location>
</feature>
<dbReference type="SUPFAM" id="SSF52317">
    <property type="entry name" value="Class I glutamine amidotransferase-like"/>
    <property type="match status" value="1"/>
</dbReference>
<feature type="transmembrane region" description="Helical" evidence="2">
    <location>
        <begin position="492"/>
        <end position="511"/>
    </location>
</feature>
<evidence type="ECO:0000313" key="4">
    <source>
        <dbReference type="Proteomes" id="UP000316598"/>
    </source>
</evidence>
<dbReference type="Proteomes" id="UP000316598">
    <property type="component" value="Unassembled WGS sequence"/>
</dbReference>
<dbReference type="RefSeq" id="WP_146514700.1">
    <property type="nucleotide sequence ID" value="NZ_SJPI01000001.1"/>
</dbReference>
<feature type="transmembrane region" description="Helical" evidence="2">
    <location>
        <begin position="518"/>
        <end position="537"/>
    </location>
</feature>
<accession>A0A5C5WXS6</accession>
<organism evidence="3 4">
    <name type="scientific">Rubripirellula amarantea</name>
    <dbReference type="NCBI Taxonomy" id="2527999"/>
    <lineage>
        <taxon>Bacteria</taxon>
        <taxon>Pseudomonadati</taxon>
        <taxon>Planctomycetota</taxon>
        <taxon>Planctomycetia</taxon>
        <taxon>Pirellulales</taxon>
        <taxon>Pirellulaceae</taxon>
        <taxon>Rubripirellula</taxon>
    </lineage>
</organism>
<keyword evidence="4" id="KW-1185">Reference proteome</keyword>
<sequence>MPRISFLLVVLCLPLIVGCEGCRRDPQSQLDEEQKKKEAAKEDFSSRPPLPFPADASLGTNAIKPGHWTTASQTLQANKFDTRGDLVSRVGLSGVSMRSGSDTTLDTTVPNQRPVVMPKGQRRRFDYRLLPPLPTSVDQKRCYLSSRFVSAGQGTFYEGGRQPFVMMRPEEYFFVILTSRPERFSKFKDSDWARPYRGEFDQQAETANYRIIIPDTNDVLPLAETMLDWTSTAVVFWDDLPAESLTPDQLTALRDWLHFGGRLIVNGADATDAVANTSLRDSLPLVPTGNIELDPTAAAEVLSNWQVKTDPSTQKQIAIMQGQSARVAVDGRVAEDAGVVPETGNLIMRRKVGRGVVVQPRFDVTSDWIANWQSYDSFVNAVLIERPRRAYFQAESDGVVRQRYPSLGRLDADAEMNTQLRLFSRDASLRQARPSRGVSSNANIASQVIPTESFVTRAGSGIGGWNDSSDVINLCRDVLRSESGIEIPKSDLVIKSLGIYLILLVPVNYLIFRLMGRLEYAWLAVPVIAIGGAIWVARAARLDIGFARSQTELAVLELQPDYPRGHLSRVIAIYNSLSSSYDIDFKTVDGAAMPMSADRVLDGERSGDDATFRTSYNEGPSLSGMAVGSNQVRLLRTEQMIDVGGGVFVKDDKFVNDSSLDLLDVFVVEKDVTGDVRVAVVGGCSPSQAKTLRFRDTDSLNVDSELPMQTSKIIRQFASEETMTMGTMRMVGRASERLGGIEISPGANQQSSQTIVVAHLKHANGFEQEPDENFVTDFRIVNTLLEEPSDVTSE</sequence>
<dbReference type="Gene3D" id="3.40.50.880">
    <property type="match status" value="1"/>
</dbReference>
<name>A0A5C5WXS6_9BACT</name>
<reference evidence="3 4" key="1">
    <citation type="submission" date="2019-02" db="EMBL/GenBank/DDBJ databases">
        <title>Deep-cultivation of Planctomycetes and their phenomic and genomic characterization uncovers novel biology.</title>
        <authorList>
            <person name="Wiegand S."/>
            <person name="Jogler M."/>
            <person name="Boedeker C."/>
            <person name="Pinto D."/>
            <person name="Vollmers J."/>
            <person name="Rivas-Marin E."/>
            <person name="Kohn T."/>
            <person name="Peeters S.H."/>
            <person name="Heuer A."/>
            <person name="Rast P."/>
            <person name="Oberbeckmann S."/>
            <person name="Bunk B."/>
            <person name="Jeske O."/>
            <person name="Meyerdierks A."/>
            <person name="Storesund J.E."/>
            <person name="Kallscheuer N."/>
            <person name="Luecker S."/>
            <person name="Lage O.M."/>
            <person name="Pohl T."/>
            <person name="Merkel B.J."/>
            <person name="Hornburger P."/>
            <person name="Mueller R.-W."/>
            <person name="Bruemmer F."/>
            <person name="Labrenz M."/>
            <person name="Spormann A.M."/>
            <person name="Op Den Camp H."/>
            <person name="Overmann J."/>
            <person name="Amann R."/>
            <person name="Jetten M.S.M."/>
            <person name="Mascher T."/>
            <person name="Medema M.H."/>
            <person name="Devos D.P."/>
            <person name="Kaster A.-K."/>
            <person name="Ovreas L."/>
            <person name="Rohde M."/>
            <person name="Galperin M.Y."/>
            <person name="Jogler C."/>
        </authorList>
    </citation>
    <scope>NUCLEOTIDE SEQUENCE [LARGE SCALE GENOMIC DNA]</scope>
    <source>
        <strain evidence="3 4">Pla22</strain>
    </source>
</reference>
<dbReference type="EMBL" id="SJPI01000001">
    <property type="protein sequence ID" value="TWT54695.1"/>
    <property type="molecule type" value="Genomic_DNA"/>
</dbReference>
<feature type="region of interest" description="Disordered" evidence="1">
    <location>
        <begin position="25"/>
        <end position="58"/>
    </location>
</feature>
<gene>
    <name evidence="3" type="ORF">Pla22_23460</name>
</gene>
<keyword evidence="2" id="KW-0812">Transmembrane</keyword>
<dbReference type="PROSITE" id="PS51257">
    <property type="entry name" value="PROKAR_LIPOPROTEIN"/>
    <property type="match status" value="1"/>
</dbReference>
<comment type="caution">
    <text evidence="3">The sequence shown here is derived from an EMBL/GenBank/DDBJ whole genome shotgun (WGS) entry which is preliminary data.</text>
</comment>
<proteinExistence type="predicted"/>